<dbReference type="AlphaFoldDB" id="A0A6J5C023"/>
<evidence type="ECO:0000313" key="4">
    <source>
        <dbReference type="Proteomes" id="UP000494249"/>
    </source>
</evidence>
<gene>
    <name evidence="1" type="ORF">LMG22037_04931</name>
    <name evidence="2" type="ORF">LMG9964_01656</name>
</gene>
<organism evidence="1 4">
    <name type="scientific">Paraburkholderia phenoliruptrix</name>
    <dbReference type="NCBI Taxonomy" id="252970"/>
    <lineage>
        <taxon>Bacteria</taxon>
        <taxon>Pseudomonadati</taxon>
        <taxon>Pseudomonadota</taxon>
        <taxon>Betaproteobacteria</taxon>
        <taxon>Burkholderiales</taxon>
        <taxon>Burkholderiaceae</taxon>
        <taxon>Paraburkholderia</taxon>
    </lineage>
</organism>
<dbReference type="GeneID" id="27796664"/>
<dbReference type="EMBL" id="CADIKB010000031">
    <property type="protein sequence ID" value="CAB3723096.1"/>
    <property type="molecule type" value="Genomic_DNA"/>
</dbReference>
<reference evidence="3 4" key="1">
    <citation type="submission" date="2020-04" db="EMBL/GenBank/DDBJ databases">
        <authorList>
            <person name="De Canck E."/>
        </authorList>
    </citation>
    <scope>NUCLEOTIDE SEQUENCE [LARGE SCALE GENOMIC DNA]</scope>
    <source>
        <strain evidence="1 4">LMG 22037</strain>
        <strain evidence="2 3">LMG 9964</strain>
    </source>
</reference>
<dbReference type="Proteomes" id="UP000494249">
    <property type="component" value="Unassembled WGS sequence"/>
</dbReference>
<dbReference type="EMBL" id="CADILN010000002">
    <property type="protein sequence ID" value="CAB4048022.1"/>
    <property type="molecule type" value="Genomic_DNA"/>
</dbReference>
<accession>A0A6J5C023</accession>
<dbReference type="RefSeq" id="WP_013588090.1">
    <property type="nucleotide sequence ID" value="NZ_CADFGL010000009.1"/>
</dbReference>
<dbReference type="Proteomes" id="UP000494102">
    <property type="component" value="Unassembled WGS sequence"/>
</dbReference>
<name>A0A6J5C023_9BURK</name>
<protein>
    <submittedName>
        <fullName evidence="1">Uncharacterized protein</fullName>
    </submittedName>
</protein>
<proteinExistence type="predicted"/>
<evidence type="ECO:0000313" key="2">
    <source>
        <dbReference type="EMBL" id="CAB4048022.1"/>
    </source>
</evidence>
<evidence type="ECO:0000313" key="1">
    <source>
        <dbReference type="EMBL" id="CAB3723096.1"/>
    </source>
</evidence>
<evidence type="ECO:0000313" key="3">
    <source>
        <dbReference type="Proteomes" id="UP000494102"/>
    </source>
</evidence>
<sequence>MDRRTFMMTSAWLSTPAGSAWALPWAGLAHAAARGGTFAIADSSLPASAASAAFARYTTAMNLPVFETGGDIGLLWHLRLLPLLSESADAGTTPWLIGVTRASDYFVLKELATRATHRLEHSHEQDAQSAQVSFVLAPR</sequence>